<comment type="caution">
    <text evidence="1">The sequence shown here is derived from an EMBL/GenBank/DDBJ whole genome shotgun (WGS) entry which is preliminary data.</text>
</comment>
<organism evidence="1 2">
    <name type="scientific">Candidatus Brocadia sinica JPN1</name>
    <dbReference type="NCBI Taxonomy" id="1197129"/>
    <lineage>
        <taxon>Bacteria</taxon>
        <taxon>Pseudomonadati</taxon>
        <taxon>Planctomycetota</taxon>
        <taxon>Candidatus Brocadiia</taxon>
        <taxon>Candidatus Brocadiales</taxon>
        <taxon>Candidatus Brocadiaceae</taxon>
        <taxon>Candidatus Brocadia</taxon>
    </lineage>
</organism>
<name>A0ABQ0JX33_9BACT</name>
<dbReference type="RefSeq" id="WP_052563295.1">
    <property type="nucleotide sequence ID" value="NZ_BAFN01000001.1"/>
</dbReference>
<dbReference type="Proteomes" id="UP000032309">
    <property type="component" value="Unassembled WGS sequence"/>
</dbReference>
<dbReference type="EMBL" id="BAFN01000001">
    <property type="protein sequence ID" value="GAN33228.1"/>
    <property type="molecule type" value="Genomic_DNA"/>
</dbReference>
<gene>
    <name evidence="1" type="ORF">BROSI_A1745</name>
</gene>
<evidence type="ECO:0000313" key="2">
    <source>
        <dbReference type="Proteomes" id="UP000032309"/>
    </source>
</evidence>
<reference evidence="2" key="1">
    <citation type="journal article" date="2015" name="Genome Announc.">
        <title>Draft Genome Sequence of an Anaerobic Ammonium-Oxidizing Bacterium, "Candidatus Brocadia sinica".</title>
        <authorList>
            <person name="Oshiki M."/>
            <person name="Shinyako-Hata K."/>
            <person name="Satoh H."/>
            <person name="Okabe S."/>
        </authorList>
    </citation>
    <scope>NUCLEOTIDE SEQUENCE [LARGE SCALE GENOMIC DNA]</scope>
    <source>
        <strain evidence="2">JPN1</strain>
    </source>
</reference>
<proteinExistence type="predicted"/>
<accession>A0ABQ0JX33</accession>
<keyword evidence="2" id="KW-1185">Reference proteome</keyword>
<evidence type="ECO:0000313" key="1">
    <source>
        <dbReference type="EMBL" id="GAN33228.1"/>
    </source>
</evidence>
<protein>
    <submittedName>
        <fullName evidence="1">Membrane-fusion protein</fullName>
    </submittedName>
</protein>
<sequence>MTEKQFTAELLAAVSPAITDAKADSDVSVLYEMPIDDDGVVQMGVDTDTGLPIRGKGTGFEQDFLIYEEKTEGHTTIIPRVIAEVKYGGVTTHDAIVYSYKAECIKRIYPFCRYGMILGGMKTIPGRVLRHGRNFDFICVVAYPFLSDQIGEASRLLLEELCISRITGSIMSGKKKLQVFSAKNSNQRVTSSNKSLKVDPE</sequence>